<evidence type="ECO:0000256" key="4">
    <source>
        <dbReference type="ARBA" id="ARBA00022777"/>
    </source>
</evidence>
<dbReference type="InterPro" id="IPR000719">
    <property type="entry name" value="Prot_kinase_dom"/>
</dbReference>
<dbReference type="KEGG" id="gtt:GUITHDRAFT_118009"/>
<dbReference type="InterPro" id="IPR011009">
    <property type="entry name" value="Kinase-like_dom_sf"/>
</dbReference>
<dbReference type="OrthoDB" id="10564649at2759"/>
<keyword evidence="7" id="KW-1133">Transmembrane helix</keyword>
<dbReference type="Proteomes" id="UP000011087">
    <property type="component" value="Unassembled WGS sequence"/>
</dbReference>
<dbReference type="EnsemblProtists" id="EKX35861">
    <property type="protein sequence ID" value="EKX35861"/>
    <property type="gene ID" value="GUITHDRAFT_118009"/>
</dbReference>
<keyword evidence="7" id="KW-0812">Transmembrane</keyword>
<dbReference type="EMBL" id="JH993083">
    <property type="protein sequence ID" value="EKX35861.1"/>
    <property type="molecule type" value="Genomic_DNA"/>
</dbReference>
<evidence type="ECO:0000256" key="1">
    <source>
        <dbReference type="ARBA" id="ARBA00022527"/>
    </source>
</evidence>
<keyword evidence="2" id="KW-0808">Transferase</keyword>
<keyword evidence="11" id="KW-1185">Reference proteome</keyword>
<dbReference type="AlphaFoldDB" id="L1II18"/>
<feature type="domain" description="Protein kinase" evidence="8">
    <location>
        <begin position="181"/>
        <end position="276"/>
    </location>
</feature>
<keyword evidence="1" id="KW-0723">Serine/threonine-protein kinase</keyword>
<dbReference type="SUPFAM" id="SSF56112">
    <property type="entry name" value="Protein kinase-like (PK-like)"/>
    <property type="match status" value="1"/>
</dbReference>
<dbReference type="GO" id="GO:0005524">
    <property type="term" value="F:ATP binding"/>
    <property type="evidence" value="ECO:0007669"/>
    <property type="project" value="UniProtKB-KW"/>
</dbReference>
<reference evidence="9 11" key="1">
    <citation type="journal article" date="2012" name="Nature">
        <title>Algal genomes reveal evolutionary mosaicism and the fate of nucleomorphs.</title>
        <authorList>
            <consortium name="DOE Joint Genome Institute"/>
            <person name="Curtis B.A."/>
            <person name="Tanifuji G."/>
            <person name="Burki F."/>
            <person name="Gruber A."/>
            <person name="Irimia M."/>
            <person name="Maruyama S."/>
            <person name="Arias M.C."/>
            <person name="Ball S.G."/>
            <person name="Gile G.H."/>
            <person name="Hirakawa Y."/>
            <person name="Hopkins J.F."/>
            <person name="Kuo A."/>
            <person name="Rensing S.A."/>
            <person name="Schmutz J."/>
            <person name="Symeonidi A."/>
            <person name="Elias M."/>
            <person name="Eveleigh R.J."/>
            <person name="Herman E.K."/>
            <person name="Klute M.J."/>
            <person name="Nakayama T."/>
            <person name="Obornik M."/>
            <person name="Reyes-Prieto A."/>
            <person name="Armbrust E.V."/>
            <person name="Aves S.J."/>
            <person name="Beiko R.G."/>
            <person name="Coutinho P."/>
            <person name="Dacks J.B."/>
            <person name="Durnford D.G."/>
            <person name="Fast N.M."/>
            <person name="Green B.R."/>
            <person name="Grisdale C.J."/>
            <person name="Hempel F."/>
            <person name="Henrissat B."/>
            <person name="Hoppner M.P."/>
            <person name="Ishida K."/>
            <person name="Kim E."/>
            <person name="Koreny L."/>
            <person name="Kroth P.G."/>
            <person name="Liu Y."/>
            <person name="Malik S.B."/>
            <person name="Maier U.G."/>
            <person name="McRose D."/>
            <person name="Mock T."/>
            <person name="Neilson J.A."/>
            <person name="Onodera N.T."/>
            <person name="Poole A.M."/>
            <person name="Pritham E.J."/>
            <person name="Richards T.A."/>
            <person name="Rocap G."/>
            <person name="Roy S.W."/>
            <person name="Sarai C."/>
            <person name="Schaack S."/>
            <person name="Shirato S."/>
            <person name="Slamovits C.H."/>
            <person name="Spencer D.F."/>
            <person name="Suzuki S."/>
            <person name="Worden A.Z."/>
            <person name="Zauner S."/>
            <person name="Barry K."/>
            <person name="Bell C."/>
            <person name="Bharti A.K."/>
            <person name="Crow J.A."/>
            <person name="Grimwood J."/>
            <person name="Kramer R."/>
            <person name="Lindquist E."/>
            <person name="Lucas S."/>
            <person name="Salamov A."/>
            <person name="McFadden G.I."/>
            <person name="Lane C.E."/>
            <person name="Keeling P.J."/>
            <person name="Gray M.W."/>
            <person name="Grigoriev I.V."/>
            <person name="Archibald J.M."/>
        </authorList>
    </citation>
    <scope>NUCLEOTIDE SEQUENCE</scope>
    <source>
        <strain evidence="9 11">CCMP2712</strain>
    </source>
</reference>
<accession>L1II18</accession>
<keyword evidence="4" id="KW-0418">Kinase</keyword>
<keyword evidence="5" id="KW-0067">ATP-binding</keyword>
<organism evidence="9">
    <name type="scientific">Guillardia theta (strain CCMP2712)</name>
    <name type="common">Cryptophyte</name>
    <dbReference type="NCBI Taxonomy" id="905079"/>
    <lineage>
        <taxon>Eukaryota</taxon>
        <taxon>Cryptophyceae</taxon>
        <taxon>Pyrenomonadales</taxon>
        <taxon>Geminigeraceae</taxon>
        <taxon>Guillardia</taxon>
    </lineage>
</organism>
<dbReference type="PANTHER" id="PTHR24353">
    <property type="entry name" value="CYCLIC NUCLEOTIDE-DEPENDENT PROTEIN KINASE"/>
    <property type="match status" value="1"/>
</dbReference>
<sequence length="276" mass="30115">MARSKGSDTPLLKKGRWQSHYVNGLPFTIALATFALVAVGGVIMLSAMLVSGSAKEAQELLPAAPPSLHSNVYGAKHEGVGFANYVVGNAVSSFWKKEMGKSGPKKMSDPFASFLLPNKQKKSRGSASTPEEEADDAQQVDEDHQRIGRARATKEAIRHAKDVAEYHKRQGSAAYAVAYRCCARGPRGVSLFGHVQLCKHKKSGVFVAVKCMAKSEVVRLKQVRSVLMERELVQHFNHPCIARSAGSFQDATMLYLVVELCPAGDLYNLMLRQPSK</sequence>
<evidence type="ECO:0000313" key="9">
    <source>
        <dbReference type="EMBL" id="EKX35861.1"/>
    </source>
</evidence>
<dbReference type="Gene3D" id="3.30.200.20">
    <property type="entry name" value="Phosphorylase Kinase, domain 1"/>
    <property type="match status" value="1"/>
</dbReference>
<dbReference type="RefSeq" id="XP_005822841.1">
    <property type="nucleotide sequence ID" value="XM_005822784.1"/>
</dbReference>
<evidence type="ECO:0000256" key="6">
    <source>
        <dbReference type="SAM" id="MobiDB-lite"/>
    </source>
</evidence>
<dbReference type="GO" id="GO:0004674">
    <property type="term" value="F:protein serine/threonine kinase activity"/>
    <property type="evidence" value="ECO:0007669"/>
    <property type="project" value="UniProtKB-KW"/>
</dbReference>
<evidence type="ECO:0000313" key="11">
    <source>
        <dbReference type="Proteomes" id="UP000011087"/>
    </source>
</evidence>
<dbReference type="GeneID" id="17292601"/>
<reference evidence="11" key="2">
    <citation type="submission" date="2012-11" db="EMBL/GenBank/DDBJ databases">
        <authorList>
            <person name="Kuo A."/>
            <person name="Curtis B.A."/>
            <person name="Tanifuji G."/>
            <person name="Burki F."/>
            <person name="Gruber A."/>
            <person name="Irimia M."/>
            <person name="Maruyama S."/>
            <person name="Arias M.C."/>
            <person name="Ball S.G."/>
            <person name="Gile G.H."/>
            <person name="Hirakawa Y."/>
            <person name="Hopkins J.F."/>
            <person name="Rensing S.A."/>
            <person name="Schmutz J."/>
            <person name="Symeonidi A."/>
            <person name="Elias M."/>
            <person name="Eveleigh R.J."/>
            <person name="Herman E.K."/>
            <person name="Klute M.J."/>
            <person name="Nakayama T."/>
            <person name="Obornik M."/>
            <person name="Reyes-Prieto A."/>
            <person name="Armbrust E.V."/>
            <person name="Aves S.J."/>
            <person name="Beiko R.G."/>
            <person name="Coutinho P."/>
            <person name="Dacks J.B."/>
            <person name="Durnford D.G."/>
            <person name="Fast N.M."/>
            <person name="Green B.R."/>
            <person name="Grisdale C."/>
            <person name="Hempe F."/>
            <person name="Henrissat B."/>
            <person name="Hoppner M.P."/>
            <person name="Ishida K.-I."/>
            <person name="Kim E."/>
            <person name="Koreny L."/>
            <person name="Kroth P.G."/>
            <person name="Liu Y."/>
            <person name="Malik S.-B."/>
            <person name="Maier U.G."/>
            <person name="McRose D."/>
            <person name="Mock T."/>
            <person name="Neilson J.A."/>
            <person name="Onodera N.T."/>
            <person name="Poole A.M."/>
            <person name="Pritham E.J."/>
            <person name="Richards T.A."/>
            <person name="Rocap G."/>
            <person name="Roy S.W."/>
            <person name="Sarai C."/>
            <person name="Schaack S."/>
            <person name="Shirato S."/>
            <person name="Slamovits C.H."/>
            <person name="Spencer D.F."/>
            <person name="Suzuki S."/>
            <person name="Worden A.Z."/>
            <person name="Zauner S."/>
            <person name="Barry K."/>
            <person name="Bell C."/>
            <person name="Bharti A.K."/>
            <person name="Crow J.A."/>
            <person name="Grimwood J."/>
            <person name="Kramer R."/>
            <person name="Lindquist E."/>
            <person name="Lucas S."/>
            <person name="Salamov A."/>
            <person name="McFadden G.I."/>
            <person name="Lane C.E."/>
            <person name="Keeling P.J."/>
            <person name="Gray M.W."/>
            <person name="Grigoriev I.V."/>
            <person name="Archibald J.M."/>
        </authorList>
    </citation>
    <scope>NUCLEOTIDE SEQUENCE</scope>
    <source>
        <strain evidence="11">CCMP2712</strain>
    </source>
</reference>
<evidence type="ECO:0000256" key="3">
    <source>
        <dbReference type="ARBA" id="ARBA00022741"/>
    </source>
</evidence>
<feature type="compositionally biased region" description="Acidic residues" evidence="6">
    <location>
        <begin position="130"/>
        <end position="140"/>
    </location>
</feature>
<dbReference type="STRING" id="905079.L1II18"/>
<evidence type="ECO:0000256" key="2">
    <source>
        <dbReference type="ARBA" id="ARBA00022679"/>
    </source>
</evidence>
<name>L1II18_GUITC</name>
<dbReference type="PaxDb" id="55529-EKX35861"/>
<gene>
    <name evidence="9" type="ORF">GUITHDRAFT_118009</name>
</gene>
<evidence type="ECO:0000256" key="7">
    <source>
        <dbReference type="SAM" id="Phobius"/>
    </source>
</evidence>
<evidence type="ECO:0000256" key="5">
    <source>
        <dbReference type="ARBA" id="ARBA00022840"/>
    </source>
</evidence>
<keyword evidence="7" id="KW-0472">Membrane</keyword>
<reference evidence="10" key="3">
    <citation type="submission" date="2016-03" db="UniProtKB">
        <authorList>
            <consortium name="EnsemblProtists"/>
        </authorList>
    </citation>
    <scope>IDENTIFICATION</scope>
</reference>
<dbReference type="eggNOG" id="KOG0605">
    <property type="taxonomic scope" value="Eukaryota"/>
</dbReference>
<keyword evidence="3" id="KW-0547">Nucleotide-binding</keyword>
<feature type="transmembrane region" description="Helical" evidence="7">
    <location>
        <begin position="21"/>
        <end position="50"/>
    </location>
</feature>
<evidence type="ECO:0000259" key="8">
    <source>
        <dbReference type="PROSITE" id="PS50011"/>
    </source>
</evidence>
<dbReference type="HOGENOM" id="CLU_1009878_0_0_1"/>
<protein>
    <recommendedName>
        <fullName evidence="8">Protein kinase domain-containing protein</fullName>
    </recommendedName>
</protein>
<evidence type="ECO:0000313" key="10">
    <source>
        <dbReference type="EnsemblProtists" id="EKX35861"/>
    </source>
</evidence>
<feature type="region of interest" description="Disordered" evidence="6">
    <location>
        <begin position="119"/>
        <end position="146"/>
    </location>
</feature>
<proteinExistence type="predicted"/>
<dbReference type="Pfam" id="PF00069">
    <property type="entry name" value="Pkinase"/>
    <property type="match status" value="1"/>
</dbReference>
<dbReference type="PROSITE" id="PS50011">
    <property type="entry name" value="PROTEIN_KINASE_DOM"/>
    <property type="match status" value="1"/>
</dbReference>